<dbReference type="InterPro" id="IPR035996">
    <property type="entry name" value="4pyrrol_Methylase_sf"/>
</dbReference>
<gene>
    <name evidence="6" type="primary">dphB</name>
    <name evidence="9" type="ORF">HWN36_01050</name>
</gene>
<comment type="subunit">
    <text evidence="6">Homodimer.</text>
</comment>
<protein>
    <recommendedName>
        <fullName evidence="6">Diphthine synthase</fullName>
        <ecNumber evidence="6">2.1.1.98</ecNumber>
    </recommendedName>
    <alternativeName>
        <fullName evidence="6">Diphthamide biosynthesis methyltransferase</fullName>
    </alternativeName>
</protein>
<dbReference type="AlphaFoldDB" id="A0A7K4HM29"/>
<accession>A0A7K4HM29</accession>
<comment type="pathway">
    <text evidence="1 6">Protein modification; peptidyl-diphthamide biosynthesis.</text>
</comment>
<comment type="catalytic activity">
    <reaction evidence="6">
        <text>2-[(3S)-amino-3-carboxypropyl]-L-histidyl-[translation elongation factor 2] + 3 S-adenosyl-L-methionine = diphthine-[translation elongation factor 2] + 3 S-adenosyl-L-homocysteine + 3 H(+)</text>
        <dbReference type="Rhea" id="RHEA:36415"/>
        <dbReference type="Rhea" id="RHEA-COMP:9749"/>
        <dbReference type="Rhea" id="RHEA-COMP:10172"/>
        <dbReference type="ChEBI" id="CHEBI:15378"/>
        <dbReference type="ChEBI" id="CHEBI:57856"/>
        <dbReference type="ChEBI" id="CHEBI:59789"/>
        <dbReference type="ChEBI" id="CHEBI:73995"/>
        <dbReference type="ChEBI" id="CHEBI:82696"/>
        <dbReference type="EC" id="2.1.1.98"/>
    </reaction>
</comment>
<feature type="binding site" evidence="6 7">
    <location>
        <position position="88"/>
    </location>
    <ligand>
        <name>S-adenosyl-L-methionine</name>
        <dbReference type="ChEBI" id="CHEBI:59789"/>
    </ligand>
</feature>
<feature type="binding site" evidence="6 7">
    <location>
        <position position="227"/>
    </location>
    <ligand>
        <name>S-adenosyl-L-methionine</name>
        <dbReference type="ChEBI" id="CHEBI:59789"/>
    </ligand>
</feature>
<evidence type="ECO:0000256" key="4">
    <source>
        <dbReference type="ARBA" id="ARBA00022679"/>
    </source>
</evidence>
<evidence type="ECO:0000313" key="10">
    <source>
        <dbReference type="Proteomes" id="UP000570823"/>
    </source>
</evidence>
<dbReference type="Gene3D" id="3.30.950.10">
    <property type="entry name" value="Methyltransferase, Cobalt-precorrin-4 Transmethylase, Domain 2"/>
    <property type="match status" value="1"/>
</dbReference>
<evidence type="ECO:0000256" key="5">
    <source>
        <dbReference type="ARBA" id="ARBA00022691"/>
    </source>
</evidence>
<dbReference type="PIRSF" id="PIRSF036432">
    <property type="entry name" value="Diphthine_synth"/>
    <property type="match status" value="1"/>
</dbReference>
<comment type="caution">
    <text evidence="9">The sequence shown here is derived from an EMBL/GenBank/DDBJ whole genome shotgun (WGS) entry which is preliminary data.</text>
</comment>
<feature type="binding site" evidence="6 7">
    <location>
        <position position="9"/>
    </location>
    <ligand>
        <name>S-adenosyl-L-methionine</name>
        <dbReference type="ChEBI" id="CHEBI:59789"/>
    </ligand>
</feature>
<evidence type="ECO:0000256" key="3">
    <source>
        <dbReference type="ARBA" id="ARBA00022603"/>
    </source>
</evidence>
<dbReference type="Pfam" id="PF00590">
    <property type="entry name" value="TP_methylase"/>
    <property type="match status" value="1"/>
</dbReference>
<feature type="binding site" evidence="6 7">
    <location>
        <begin position="113"/>
        <end position="114"/>
    </location>
    <ligand>
        <name>S-adenosyl-L-methionine</name>
        <dbReference type="ChEBI" id="CHEBI:59789"/>
    </ligand>
</feature>
<dbReference type="CDD" id="cd11647">
    <property type="entry name" value="DHP5_DphB"/>
    <property type="match status" value="1"/>
</dbReference>
<dbReference type="RefSeq" id="WP_176787479.1">
    <property type="nucleotide sequence ID" value="NZ_JABXWR010000001.1"/>
</dbReference>
<comment type="similarity">
    <text evidence="2 6">Belongs to the diphthine synthase family.</text>
</comment>
<keyword evidence="5 6" id="KW-0949">S-adenosyl-L-methionine</keyword>
<feature type="binding site" evidence="6 7">
    <location>
        <position position="85"/>
    </location>
    <ligand>
        <name>S-adenosyl-L-methionine</name>
        <dbReference type="ChEBI" id="CHEBI:59789"/>
    </ligand>
</feature>
<feature type="binding site" evidence="6 7">
    <location>
        <position position="165"/>
    </location>
    <ligand>
        <name>S-adenosyl-L-methionine</name>
        <dbReference type="ChEBI" id="CHEBI:59789"/>
    </ligand>
</feature>
<dbReference type="NCBIfam" id="TIGR00522">
    <property type="entry name" value="dph5"/>
    <property type="match status" value="1"/>
</dbReference>
<dbReference type="PANTHER" id="PTHR10882:SF0">
    <property type="entry name" value="DIPHTHINE METHYL ESTER SYNTHASE"/>
    <property type="match status" value="1"/>
</dbReference>
<evidence type="ECO:0000259" key="8">
    <source>
        <dbReference type="Pfam" id="PF00590"/>
    </source>
</evidence>
<proteinExistence type="inferred from homology"/>
<dbReference type="UniPathway" id="UPA00559"/>
<keyword evidence="4 6" id="KW-0808">Transferase</keyword>
<evidence type="ECO:0000256" key="1">
    <source>
        <dbReference type="ARBA" id="ARBA00005156"/>
    </source>
</evidence>
<feature type="binding site" evidence="6 7">
    <location>
        <position position="202"/>
    </location>
    <ligand>
        <name>S-adenosyl-L-methionine</name>
        <dbReference type="ChEBI" id="CHEBI:59789"/>
    </ligand>
</feature>
<dbReference type="EMBL" id="JABXWR010000001">
    <property type="protein sequence ID" value="NVO65938.1"/>
    <property type="molecule type" value="Genomic_DNA"/>
</dbReference>
<keyword evidence="10" id="KW-1185">Reference proteome</keyword>
<dbReference type="InterPro" id="IPR000878">
    <property type="entry name" value="4pyrrol_Mease"/>
</dbReference>
<sequence length="249" mass="27059">MLTFIGLGLYDETDISIKGLDRIRRSDHVFLECYTSVLTGTTPEQMTELFGKEVGMLYREDVEGHPETFLELAKESDVAFLTAGDPMVSTTHIDLRIRAAAMGIRTEIVHGASIVSAVCGLTGLQNYRFGKSCSLPFPYGKWAPTTPIEVIEQNIADKLHTLVYLDIQPDRYMRIPEAVRMLEEMAAARGVSIPVYVGVARAGSGSPVVAAGTAAALAGVDFGGPLHILVVPGDLHLMEREYLETFAGL</sequence>
<evidence type="ECO:0000313" key="9">
    <source>
        <dbReference type="EMBL" id="NVO65938.1"/>
    </source>
</evidence>
<dbReference type="GO" id="GO:0017183">
    <property type="term" value="P:protein histidyl modification to diphthamide"/>
    <property type="evidence" value="ECO:0007669"/>
    <property type="project" value="UniProtKB-UniRule"/>
</dbReference>
<dbReference type="GO" id="GO:0004164">
    <property type="term" value="F:diphthine synthase activity"/>
    <property type="evidence" value="ECO:0007669"/>
    <property type="project" value="UniProtKB-UniRule"/>
</dbReference>
<dbReference type="PANTHER" id="PTHR10882">
    <property type="entry name" value="DIPHTHINE SYNTHASE"/>
    <property type="match status" value="1"/>
</dbReference>
<evidence type="ECO:0000256" key="2">
    <source>
        <dbReference type="ARBA" id="ARBA00006729"/>
    </source>
</evidence>
<dbReference type="InterPro" id="IPR014776">
    <property type="entry name" value="4pyrrole_Mease_sub2"/>
</dbReference>
<keyword evidence="3 6" id="KW-0489">Methyltransferase</keyword>
<dbReference type="Proteomes" id="UP000570823">
    <property type="component" value="Unassembled WGS sequence"/>
</dbReference>
<evidence type="ECO:0000256" key="7">
    <source>
        <dbReference type="PIRSR" id="PIRSR036432-1"/>
    </source>
</evidence>
<reference evidence="9 10" key="1">
    <citation type="submission" date="2020-06" db="EMBL/GenBank/DDBJ databases">
        <title>Methanofollis fontis sp. nov., a methanogen isolated from marine sediments near a cold seep at Four-Way Closure Ridge offshore southwestern Taiwan.</title>
        <authorList>
            <person name="Chen S.-C."/>
            <person name="Teng N.-H."/>
            <person name="Lin Y.-S."/>
            <person name="Lai M.-C."/>
            <person name="Chen H.-H."/>
            <person name="Wang C.-C."/>
        </authorList>
    </citation>
    <scope>NUCLEOTIDE SEQUENCE [LARGE SCALE GENOMIC DNA]</scope>
    <source>
        <strain evidence="9 10">DSM 2702</strain>
    </source>
</reference>
<dbReference type="GO" id="GO:0032259">
    <property type="term" value="P:methylation"/>
    <property type="evidence" value="ECO:0007669"/>
    <property type="project" value="UniProtKB-KW"/>
</dbReference>
<dbReference type="SUPFAM" id="SSF53790">
    <property type="entry name" value="Tetrapyrrole methylase"/>
    <property type="match status" value="1"/>
</dbReference>
<dbReference type="InterPro" id="IPR014777">
    <property type="entry name" value="4pyrrole_Mease_sub1"/>
</dbReference>
<dbReference type="EC" id="2.1.1.98" evidence="6"/>
<name>A0A7K4HM29_9EURY</name>
<dbReference type="Gene3D" id="3.40.1010.10">
    <property type="entry name" value="Cobalt-precorrin-4 Transmethylase, Domain 1"/>
    <property type="match status" value="1"/>
</dbReference>
<comment type="function">
    <text evidence="6">S-adenosyl-L-methionine-dependent methyltransferase that catalyzes the trimethylation of the amino group of the modified target histidine residue in translation elongation factor 2 (EF-2), to form an intermediate called diphthine. The three successive methylation reactions represent the second step of diphthamide biosynthesis.</text>
</comment>
<dbReference type="InterPro" id="IPR004551">
    <property type="entry name" value="Dphthn_synthase"/>
</dbReference>
<feature type="domain" description="Tetrapyrrole methylase" evidence="8">
    <location>
        <begin position="1"/>
        <end position="197"/>
    </location>
</feature>
<dbReference type="OrthoDB" id="39139at2157"/>
<organism evidence="9 10">
    <name type="scientific">Methanofollis tationis</name>
    <dbReference type="NCBI Taxonomy" id="81417"/>
    <lineage>
        <taxon>Archaea</taxon>
        <taxon>Methanobacteriati</taxon>
        <taxon>Methanobacteriota</taxon>
        <taxon>Stenosarchaea group</taxon>
        <taxon>Methanomicrobia</taxon>
        <taxon>Methanomicrobiales</taxon>
        <taxon>Methanomicrobiaceae</taxon>
        <taxon>Methanofollis</taxon>
    </lineage>
</organism>
<evidence type="ECO:0000256" key="6">
    <source>
        <dbReference type="HAMAP-Rule" id="MF_01084"/>
    </source>
</evidence>
<dbReference type="HAMAP" id="MF_01084">
    <property type="entry name" value="Diphthine_synth"/>
    <property type="match status" value="1"/>
</dbReference>